<reference evidence="2 3" key="1">
    <citation type="journal article" date="2019" name="Sci. Rep.">
        <title>A high-quality genome of Eragrostis curvula grass provides insights into Poaceae evolution and supports new strategies to enhance forage quality.</title>
        <authorList>
            <person name="Carballo J."/>
            <person name="Santos B.A.C.M."/>
            <person name="Zappacosta D."/>
            <person name="Garbus I."/>
            <person name="Selva J.P."/>
            <person name="Gallo C.A."/>
            <person name="Diaz A."/>
            <person name="Albertini E."/>
            <person name="Caccamo M."/>
            <person name="Echenique V."/>
        </authorList>
    </citation>
    <scope>NUCLEOTIDE SEQUENCE [LARGE SCALE GENOMIC DNA]</scope>
    <source>
        <strain evidence="3">cv. Victoria</strain>
        <tissue evidence="2">Leaf</tissue>
    </source>
</reference>
<dbReference type="AlphaFoldDB" id="A0A5J9TGV1"/>
<dbReference type="EMBL" id="RWGY01000039">
    <property type="protein sequence ID" value="TVU09881.1"/>
    <property type="molecule type" value="Genomic_DNA"/>
</dbReference>
<name>A0A5J9TGV1_9POAL</name>
<dbReference type="PANTHER" id="PTHR33874">
    <property type="entry name" value="RING FINGER PROTEIN"/>
    <property type="match status" value="1"/>
</dbReference>
<feature type="non-terminal residue" evidence="2">
    <location>
        <position position="1"/>
    </location>
</feature>
<keyword evidence="3" id="KW-1185">Reference proteome</keyword>
<dbReference type="Proteomes" id="UP000324897">
    <property type="component" value="Chromosome 3"/>
</dbReference>
<feature type="compositionally biased region" description="Basic residues" evidence="1">
    <location>
        <begin position="67"/>
        <end position="79"/>
    </location>
</feature>
<feature type="region of interest" description="Disordered" evidence="1">
    <location>
        <begin position="108"/>
        <end position="140"/>
    </location>
</feature>
<dbReference type="PANTHER" id="PTHR33874:SF2">
    <property type="entry name" value="MADS BOX INTERACTOR-LIKE"/>
    <property type="match status" value="1"/>
</dbReference>
<comment type="caution">
    <text evidence="2">The sequence shown here is derived from an EMBL/GenBank/DDBJ whole genome shotgun (WGS) entry which is preliminary data.</text>
</comment>
<dbReference type="OrthoDB" id="2014733at2759"/>
<accession>A0A5J9TGV1</accession>
<evidence type="ECO:0000313" key="3">
    <source>
        <dbReference type="Proteomes" id="UP000324897"/>
    </source>
</evidence>
<evidence type="ECO:0000256" key="1">
    <source>
        <dbReference type="SAM" id="MobiDB-lite"/>
    </source>
</evidence>
<dbReference type="Gramene" id="TVU09881">
    <property type="protein sequence ID" value="TVU09881"/>
    <property type="gene ID" value="EJB05_43379"/>
</dbReference>
<evidence type="ECO:0000313" key="2">
    <source>
        <dbReference type="EMBL" id="TVU09881.1"/>
    </source>
</evidence>
<organism evidence="2 3">
    <name type="scientific">Eragrostis curvula</name>
    <name type="common">weeping love grass</name>
    <dbReference type="NCBI Taxonomy" id="38414"/>
    <lineage>
        <taxon>Eukaryota</taxon>
        <taxon>Viridiplantae</taxon>
        <taxon>Streptophyta</taxon>
        <taxon>Embryophyta</taxon>
        <taxon>Tracheophyta</taxon>
        <taxon>Spermatophyta</taxon>
        <taxon>Magnoliopsida</taxon>
        <taxon>Liliopsida</taxon>
        <taxon>Poales</taxon>
        <taxon>Poaceae</taxon>
        <taxon>PACMAD clade</taxon>
        <taxon>Chloridoideae</taxon>
        <taxon>Eragrostideae</taxon>
        <taxon>Eragrostidinae</taxon>
        <taxon>Eragrostis</taxon>
    </lineage>
</organism>
<gene>
    <name evidence="2" type="ORF">EJB05_43379</name>
</gene>
<protein>
    <submittedName>
        <fullName evidence="2">Uncharacterized protein</fullName>
    </submittedName>
</protein>
<proteinExistence type="predicted"/>
<sequence length="303" mass="33118">HLRRASANKHNTTQHDYANLHGRLTNRAKQPRVRNFESDVAATGFGYPMEPSSSSSTPPSPSPAAAARRRSPGTRRVRKQKLEEVLEQVQRAIEMLRDAETDLGVPLSGIDAVEASPGNRGSMGGRDDGDDAATSSAAGDSDYETAELCDILKSKVESLEFLQNLDGIQKSLYQNGAGMLTSLLDEHVITEMDYWEDDGSDDGYVLVNQEDVVDGITSFMAAYLLSLKKTKEMSPNQLQQALKKTFSAQKRKSKIQKAWDGTKVIYNVASWGATAVGVYNNRAILAVAATAVRTSFRVISKFL</sequence>
<feature type="region of interest" description="Disordered" evidence="1">
    <location>
        <begin position="1"/>
        <end position="80"/>
    </location>
</feature>